<comment type="caution">
    <text evidence="2">The sequence shown here is derived from an EMBL/GenBank/DDBJ whole genome shotgun (WGS) entry which is preliminary data.</text>
</comment>
<accession>A0A9P6JNX5</accession>
<feature type="compositionally biased region" description="Polar residues" evidence="1">
    <location>
        <begin position="113"/>
        <end position="129"/>
    </location>
</feature>
<protein>
    <submittedName>
        <fullName evidence="2">Uncharacterized protein</fullName>
    </submittedName>
</protein>
<feature type="compositionally biased region" description="Polar residues" evidence="1">
    <location>
        <begin position="57"/>
        <end position="68"/>
    </location>
</feature>
<dbReference type="Proteomes" id="UP000807306">
    <property type="component" value="Unassembled WGS sequence"/>
</dbReference>
<keyword evidence="3" id="KW-1185">Reference proteome</keyword>
<feature type="compositionally biased region" description="Polar residues" evidence="1">
    <location>
        <begin position="83"/>
        <end position="105"/>
    </location>
</feature>
<feature type="region of interest" description="Disordered" evidence="1">
    <location>
        <begin position="32"/>
        <end position="129"/>
    </location>
</feature>
<sequence>MGPLCPATIMHISPQLVNFVLDGFVEQTVESVQNSSGIDSTYPDHHRDDAIAGLPPNQLNEIQDSANEGYQAPQPPFNGTYGTGPQSNTMESQGATGLANNTQKYQPPPTHPDNLNQGTGYYSPNRTVN</sequence>
<dbReference type="EMBL" id="MU157857">
    <property type="protein sequence ID" value="KAF9527867.1"/>
    <property type="molecule type" value="Genomic_DNA"/>
</dbReference>
<proteinExistence type="predicted"/>
<name>A0A9P6JNX5_9AGAR</name>
<evidence type="ECO:0000313" key="2">
    <source>
        <dbReference type="EMBL" id="KAF9527867.1"/>
    </source>
</evidence>
<organism evidence="2 3">
    <name type="scientific">Crepidotus variabilis</name>
    <dbReference type="NCBI Taxonomy" id="179855"/>
    <lineage>
        <taxon>Eukaryota</taxon>
        <taxon>Fungi</taxon>
        <taxon>Dikarya</taxon>
        <taxon>Basidiomycota</taxon>
        <taxon>Agaricomycotina</taxon>
        <taxon>Agaricomycetes</taxon>
        <taxon>Agaricomycetidae</taxon>
        <taxon>Agaricales</taxon>
        <taxon>Agaricineae</taxon>
        <taxon>Crepidotaceae</taxon>
        <taxon>Crepidotus</taxon>
    </lineage>
</organism>
<dbReference type="AlphaFoldDB" id="A0A9P6JNX5"/>
<evidence type="ECO:0000313" key="3">
    <source>
        <dbReference type="Proteomes" id="UP000807306"/>
    </source>
</evidence>
<reference evidence="2" key="1">
    <citation type="submission" date="2020-11" db="EMBL/GenBank/DDBJ databases">
        <authorList>
            <consortium name="DOE Joint Genome Institute"/>
            <person name="Ahrendt S."/>
            <person name="Riley R."/>
            <person name="Andreopoulos W."/>
            <person name="Labutti K."/>
            <person name="Pangilinan J."/>
            <person name="Ruiz-Duenas F.J."/>
            <person name="Barrasa J.M."/>
            <person name="Sanchez-Garcia M."/>
            <person name="Camarero S."/>
            <person name="Miyauchi S."/>
            <person name="Serrano A."/>
            <person name="Linde D."/>
            <person name="Babiker R."/>
            <person name="Drula E."/>
            <person name="Ayuso-Fernandez I."/>
            <person name="Pacheco R."/>
            <person name="Padilla G."/>
            <person name="Ferreira P."/>
            <person name="Barriuso J."/>
            <person name="Kellner H."/>
            <person name="Castanera R."/>
            <person name="Alfaro M."/>
            <person name="Ramirez L."/>
            <person name="Pisabarro A.G."/>
            <person name="Kuo A."/>
            <person name="Tritt A."/>
            <person name="Lipzen A."/>
            <person name="He G."/>
            <person name="Yan M."/>
            <person name="Ng V."/>
            <person name="Cullen D."/>
            <person name="Martin F."/>
            <person name="Rosso M.-N."/>
            <person name="Henrissat B."/>
            <person name="Hibbett D."/>
            <person name="Martinez A.T."/>
            <person name="Grigoriev I.V."/>
        </authorList>
    </citation>
    <scope>NUCLEOTIDE SEQUENCE</scope>
    <source>
        <strain evidence="2">CBS 506.95</strain>
    </source>
</reference>
<dbReference type="OrthoDB" id="2590867at2759"/>
<evidence type="ECO:0000256" key="1">
    <source>
        <dbReference type="SAM" id="MobiDB-lite"/>
    </source>
</evidence>
<gene>
    <name evidence="2" type="ORF">CPB83DRAFT_368238</name>
</gene>